<gene>
    <name evidence="2" type="ORF">DEO72_LG5g1328</name>
</gene>
<dbReference type="Proteomes" id="UP000501690">
    <property type="component" value="Linkage Group LG5"/>
</dbReference>
<reference evidence="2 3" key="1">
    <citation type="submission" date="2019-04" db="EMBL/GenBank/DDBJ databases">
        <title>An improved genome assembly and genetic linkage map for asparagus bean, Vigna unguiculata ssp. sesquipedialis.</title>
        <authorList>
            <person name="Xia Q."/>
            <person name="Zhang R."/>
            <person name="Dong Y."/>
        </authorList>
    </citation>
    <scope>NUCLEOTIDE SEQUENCE [LARGE SCALE GENOMIC DNA]</scope>
    <source>
        <tissue evidence="2">Leaf</tissue>
    </source>
</reference>
<protein>
    <submittedName>
        <fullName evidence="2">Uncharacterized protein</fullName>
    </submittedName>
</protein>
<dbReference type="EMBL" id="CP039349">
    <property type="protein sequence ID" value="QCD93256.1"/>
    <property type="molecule type" value="Genomic_DNA"/>
</dbReference>
<organism evidence="2 3">
    <name type="scientific">Vigna unguiculata</name>
    <name type="common">Cowpea</name>
    <dbReference type="NCBI Taxonomy" id="3917"/>
    <lineage>
        <taxon>Eukaryota</taxon>
        <taxon>Viridiplantae</taxon>
        <taxon>Streptophyta</taxon>
        <taxon>Embryophyta</taxon>
        <taxon>Tracheophyta</taxon>
        <taxon>Spermatophyta</taxon>
        <taxon>Magnoliopsida</taxon>
        <taxon>eudicotyledons</taxon>
        <taxon>Gunneridae</taxon>
        <taxon>Pentapetalae</taxon>
        <taxon>rosids</taxon>
        <taxon>fabids</taxon>
        <taxon>Fabales</taxon>
        <taxon>Fabaceae</taxon>
        <taxon>Papilionoideae</taxon>
        <taxon>50 kb inversion clade</taxon>
        <taxon>NPAAA clade</taxon>
        <taxon>indigoferoid/millettioid clade</taxon>
        <taxon>Phaseoleae</taxon>
        <taxon>Vigna</taxon>
    </lineage>
</organism>
<proteinExistence type="predicted"/>
<name>A0A4D6LZ69_VIGUN</name>
<feature type="compositionally biased region" description="Polar residues" evidence="1">
    <location>
        <begin position="113"/>
        <end position="145"/>
    </location>
</feature>
<evidence type="ECO:0000256" key="1">
    <source>
        <dbReference type="SAM" id="MobiDB-lite"/>
    </source>
</evidence>
<evidence type="ECO:0000313" key="3">
    <source>
        <dbReference type="Proteomes" id="UP000501690"/>
    </source>
</evidence>
<feature type="region of interest" description="Disordered" evidence="1">
    <location>
        <begin position="112"/>
        <end position="145"/>
    </location>
</feature>
<dbReference type="AlphaFoldDB" id="A0A4D6LZ69"/>
<evidence type="ECO:0000313" key="2">
    <source>
        <dbReference type="EMBL" id="QCD93256.1"/>
    </source>
</evidence>
<accession>A0A4D6LZ69</accession>
<keyword evidence="3" id="KW-1185">Reference proteome</keyword>
<sequence length="145" mass="15758">MAAPSTVNSLEFRHHLPPSKREFVFFSAIAFCAAAAEETATISCRTTATQHLHFLSIIFFVHAGNSAATPPQIACFMPSPSTTMSTVTPPFTFSAPCASSFARHHCSAVHATMSENEPWQPPHSSENGSNRRQPRSQGRNMGQKP</sequence>